<feature type="disulfide bond" evidence="2">
    <location>
        <begin position="99"/>
        <end position="116"/>
    </location>
</feature>
<dbReference type="Gene3D" id="2.60.120.290">
    <property type="entry name" value="Spermadhesin, CUB domain"/>
    <property type="match status" value="1"/>
</dbReference>
<reference evidence="4" key="1">
    <citation type="journal article" date="2010" name="Science">
        <title>Plasticity of animal genome architecture unmasked by rapid evolution of a pelagic tunicate.</title>
        <authorList>
            <person name="Denoeud F."/>
            <person name="Henriet S."/>
            <person name="Mungpakdee S."/>
            <person name="Aury J.M."/>
            <person name="Da Silva C."/>
            <person name="Brinkmann H."/>
            <person name="Mikhaleva J."/>
            <person name="Olsen L.C."/>
            <person name="Jubin C."/>
            <person name="Canestro C."/>
            <person name="Bouquet J.M."/>
            <person name="Danks G."/>
            <person name="Poulain J."/>
            <person name="Campsteijn C."/>
            <person name="Adamski M."/>
            <person name="Cross I."/>
            <person name="Yadetie F."/>
            <person name="Muffato M."/>
            <person name="Louis A."/>
            <person name="Butcher S."/>
            <person name="Tsagkogeorga G."/>
            <person name="Konrad A."/>
            <person name="Singh S."/>
            <person name="Jensen M.F."/>
            <person name="Cong E.H."/>
            <person name="Eikeseth-Otteraa H."/>
            <person name="Noel B."/>
            <person name="Anthouard V."/>
            <person name="Porcel B.M."/>
            <person name="Kachouri-Lafond R."/>
            <person name="Nishino A."/>
            <person name="Ugolini M."/>
            <person name="Chourrout P."/>
            <person name="Nishida H."/>
            <person name="Aasland R."/>
            <person name="Huzurbazar S."/>
            <person name="Westhof E."/>
            <person name="Delsuc F."/>
            <person name="Lehrach H."/>
            <person name="Reinhardt R."/>
            <person name="Weissenbach J."/>
            <person name="Roy S.W."/>
            <person name="Artiguenave F."/>
            <person name="Postlethwait J.H."/>
            <person name="Manak J.R."/>
            <person name="Thompson E.M."/>
            <person name="Jaillon O."/>
            <person name="Du Pasquier L."/>
            <person name="Boudinot P."/>
            <person name="Liberles D.A."/>
            <person name="Volff J.N."/>
            <person name="Philippe H."/>
            <person name="Lenhard B."/>
            <person name="Roest Crollius H."/>
            <person name="Wincker P."/>
            <person name="Chourrout D."/>
        </authorList>
    </citation>
    <scope>NUCLEOTIDE SEQUENCE [LARGE SCALE GENOMIC DNA]</scope>
</reference>
<accession>E4YCQ4</accession>
<dbReference type="AlphaFoldDB" id="E4YCQ4"/>
<evidence type="ECO:0000256" key="1">
    <source>
        <dbReference type="ARBA" id="ARBA00023157"/>
    </source>
</evidence>
<dbReference type="PANTHER" id="PTHR24255:SF31">
    <property type="entry name" value="CUBILIN-LIKE PROTEIN"/>
    <property type="match status" value="1"/>
</dbReference>
<dbReference type="SMART" id="SM00042">
    <property type="entry name" value="CUB"/>
    <property type="match status" value="1"/>
</dbReference>
<dbReference type="Pfam" id="PF00431">
    <property type="entry name" value="CUB"/>
    <property type="match status" value="1"/>
</dbReference>
<feature type="domain" description="CUB" evidence="3">
    <location>
        <begin position="41"/>
        <end position="158"/>
    </location>
</feature>
<evidence type="ECO:0000259" key="3">
    <source>
        <dbReference type="PROSITE" id="PS01180"/>
    </source>
</evidence>
<organism evidence="4">
    <name type="scientific">Oikopleura dioica</name>
    <name type="common">Tunicate</name>
    <dbReference type="NCBI Taxonomy" id="34765"/>
    <lineage>
        <taxon>Eukaryota</taxon>
        <taxon>Metazoa</taxon>
        <taxon>Chordata</taxon>
        <taxon>Tunicata</taxon>
        <taxon>Appendicularia</taxon>
        <taxon>Copelata</taxon>
        <taxon>Oikopleuridae</taxon>
        <taxon>Oikopleura</taxon>
    </lineage>
</organism>
<dbReference type="SUPFAM" id="SSF49854">
    <property type="entry name" value="Spermadhesin, CUB domain"/>
    <property type="match status" value="1"/>
</dbReference>
<protein>
    <recommendedName>
        <fullName evidence="3">CUB domain-containing protein</fullName>
    </recommendedName>
</protein>
<dbReference type="GO" id="GO:0005615">
    <property type="term" value="C:extracellular space"/>
    <property type="evidence" value="ECO:0007669"/>
    <property type="project" value="TreeGrafter"/>
</dbReference>
<gene>
    <name evidence="4" type="ORF">GSOID_T00021225001</name>
</gene>
<sequence>MKLSAMFAAAQAYTTESYTSVPATMSSEVTLTAHPDQFTDCGGAIAIAGTFSSPNYPDHYPSHARCTWEIDIGRVSGFYLVPRDFAVETHWNPSAMSVCGHDYLKVVENGVERNFCGFNEGGDNYSNSHTRSEKEGGKWTPDLPNASKNGFQKMFVLGGKATVSLSTDYNMQYNGFSFDIVEGDRLDVIEYHAQRVFNSLSDEGFAARYISRMNKMLAKARDADTGASCYEENGFEEASDVTVFDEDDMCKLNGQVNAALNSWARNYACAGRGKGYRQIIRQSRKVRNFFNDRNGC</sequence>
<dbReference type="Proteomes" id="UP000011014">
    <property type="component" value="Unassembled WGS sequence"/>
</dbReference>
<dbReference type="PROSITE" id="PS01180">
    <property type="entry name" value="CUB"/>
    <property type="match status" value="1"/>
</dbReference>
<dbReference type="GO" id="GO:0004252">
    <property type="term" value="F:serine-type endopeptidase activity"/>
    <property type="evidence" value="ECO:0007669"/>
    <property type="project" value="TreeGrafter"/>
</dbReference>
<evidence type="ECO:0000313" key="4">
    <source>
        <dbReference type="EMBL" id="CBY33321.1"/>
    </source>
</evidence>
<dbReference type="InterPro" id="IPR035914">
    <property type="entry name" value="Sperma_CUB_dom_sf"/>
</dbReference>
<dbReference type="CDD" id="cd00041">
    <property type="entry name" value="CUB"/>
    <property type="match status" value="1"/>
</dbReference>
<dbReference type="InterPro" id="IPR000859">
    <property type="entry name" value="CUB_dom"/>
</dbReference>
<evidence type="ECO:0000256" key="2">
    <source>
        <dbReference type="PROSITE-ProRule" id="PRU00059"/>
    </source>
</evidence>
<name>E4YCQ4_OIKDI</name>
<keyword evidence="1 2" id="KW-1015">Disulfide bond</keyword>
<dbReference type="EMBL" id="FN654409">
    <property type="protein sequence ID" value="CBY33321.1"/>
    <property type="molecule type" value="Genomic_DNA"/>
</dbReference>
<dbReference type="PANTHER" id="PTHR24255">
    <property type="entry name" value="COMPLEMENT COMPONENT 1, S SUBCOMPONENT-RELATED"/>
    <property type="match status" value="1"/>
</dbReference>
<proteinExistence type="predicted"/>
<comment type="caution">
    <text evidence="2">Lacks conserved residue(s) required for the propagation of feature annotation.</text>
</comment>